<gene>
    <name evidence="2" type="ORF">EVAR_60456_1</name>
</gene>
<accession>A0A4C1Z0P8</accession>
<dbReference type="EMBL" id="BGZK01001551">
    <property type="protein sequence ID" value="GBP82166.1"/>
    <property type="molecule type" value="Genomic_DNA"/>
</dbReference>
<comment type="caution">
    <text evidence="2">The sequence shown here is derived from an EMBL/GenBank/DDBJ whole genome shotgun (WGS) entry which is preliminary data.</text>
</comment>
<protein>
    <submittedName>
        <fullName evidence="2">Uncharacterized protein</fullName>
    </submittedName>
</protein>
<dbReference type="Proteomes" id="UP000299102">
    <property type="component" value="Unassembled WGS sequence"/>
</dbReference>
<reference evidence="2 3" key="1">
    <citation type="journal article" date="2019" name="Commun. Biol.">
        <title>The bagworm genome reveals a unique fibroin gene that provides high tensile strength.</title>
        <authorList>
            <person name="Kono N."/>
            <person name="Nakamura H."/>
            <person name="Ohtoshi R."/>
            <person name="Tomita M."/>
            <person name="Numata K."/>
            <person name="Arakawa K."/>
        </authorList>
    </citation>
    <scope>NUCLEOTIDE SEQUENCE [LARGE SCALE GENOMIC DNA]</scope>
</reference>
<dbReference type="AlphaFoldDB" id="A0A4C1Z0P8"/>
<organism evidence="2 3">
    <name type="scientific">Eumeta variegata</name>
    <name type="common">Bagworm moth</name>
    <name type="synonym">Eumeta japonica</name>
    <dbReference type="NCBI Taxonomy" id="151549"/>
    <lineage>
        <taxon>Eukaryota</taxon>
        <taxon>Metazoa</taxon>
        <taxon>Ecdysozoa</taxon>
        <taxon>Arthropoda</taxon>
        <taxon>Hexapoda</taxon>
        <taxon>Insecta</taxon>
        <taxon>Pterygota</taxon>
        <taxon>Neoptera</taxon>
        <taxon>Endopterygota</taxon>
        <taxon>Lepidoptera</taxon>
        <taxon>Glossata</taxon>
        <taxon>Ditrysia</taxon>
        <taxon>Tineoidea</taxon>
        <taxon>Psychidae</taxon>
        <taxon>Oiketicinae</taxon>
        <taxon>Eumeta</taxon>
    </lineage>
</organism>
<proteinExistence type="predicted"/>
<sequence>MLFINEEKPVATIEAWVSGVSGQSHHALPAAGGDKGPIDDPIRTNNNVEKGKIATRSLVHDAFNLLKNEEKMGTAPGSRPSVKPELESSSSGSS</sequence>
<evidence type="ECO:0000256" key="1">
    <source>
        <dbReference type="SAM" id="MobiDB-lite"/>
    </source>
</evidence>
<keyword evidence="3" id="KW-1185">Reference proteome</keyword>
<evidence type="ECO:0000313" key="3">
    <source>
        <dbReference type="Proteomes" id="UP000299102"/>
    </source>
</evidence>
<evidence type="ECO:0000313" key="2">
    <source>
        <dbReference type="EMBL" id="GBP82166.1"/>
    </source>
</evidence>
<name>A0A4C1Z0P8_EUMVA</name>
<feature type="region of interest" description="Disordered" evidence="1">
    <location>
        <begin position="69"/>
        <end position="94"/>
    </location>
</feature>